<dbReference type="STRING" id="946122.A0A0C2WTV6"/>
<dbReference type="InParanoid" id="A0A0C2WTV6"/>
<proteinExistence type="predicted"/>
<name>A0A0C2WTV6_AMAMK</name>
<evidence type="ECO:0000313" key="1">
    <source>
        <dbReference type="EMBL" id="KIL60196.1"/>
    </source>
</evidence>
<protein>
    <submittedName>
        <fullName evidence="1">Uncharacterized protein</fullName>
    </submittedName>
</protein>
<dbReference type="HOGENOM" id="CLU_176678_0_0_1"/>
<accession>A0A0C2WTV6</accession>
<organism evidence="1 2">
    <name type="scientific">Amanita muscaria (strain Koide BX008)</name>
    <dbReference type="NCBI Taxonomy" id="946122"/>
    <lineage>
        <taxon>Eukaryota</taxon>
        <taxon>Fungi</taxon>
        <taxon>Dikarya</taxon>
        <taxon>Basidiomycota</taxon>
        <taxon>Agaricomycotina</taxon>
        <taxon>Agaricomycetes</taxon>
        <taxon>Agaricomycetidae</taxon>
        <taxon>Agaricales</taxon>
        <taxon>Pluteineae</taxon>
        <taxon>Amanitaceae</taxon>
        <taxon>Amanita</taxon>
    </lineage>
</organism>
<dbReference type="Proteomes" id="UP000054549">
    <property type="component" value="Unassembled WGS sequence"/>
</dbReference>
<dbReference type="EMBL" id="KN818302">
    <property type="protein sequence ID" value="KIL60196.1"/>
    <property type="molecule type" value="Genomic_DNA"/>
</dbReference>
<reference evidence="1 2" key="1">
    <citation type="submission" date="2014-04" db="EMBL/GenBank/DDBJ databases">
        <title>Evolutionary Origins and Diversification of the Mycorrhizal Mutualists.</title>
        <authorList>
            <consortium name="DOE Joint Genome Institute"/>
            <consortium name="Mycorrhizal Genomics Consortium"/>
            <person name="Kohler A."/>
            <person name="Kuo A."/>
            <person name="Nagy L.G."/>
            <person name="Floudas D."/>
            <person name="Copeland A."/>
            <person name="Barry K.W."/>
            <person name="Cichocki N."/>
            <person name="Veneault-Fourrey C."/>
            <person name="LaButti K."/>
            <person name="Lindquist E.A."/>
            <person name="Lipzen A."/>
            <person name="Lundell T."/>
            <person name="Morin E."/>
            <person name="Murat C."/>
            <person name="Riley R."/>
            <person name="Ohm R."/>
            <person name="Sun H."/>
            <person name="Tunlid A."/>
            <person name="Henrissat B."/>
            <person name="Grigoriev I.V."/>
            <person name="Hibbett D.S."/>
            <person name="Martin F."/>
        </authorList>
    </citation>
    <scope>NUCLEOTIDE SEQUENCE [LARGE SCALE GENOMIC DNA]</scope>
    <source>
        <strain evidence="1 2">Koide BX008</strain>
    </source>
</reference>
<feature type="non-terminal residue" evidence="1">
    <location>
        <position position="99"/>
    </location>
</feature>
<evidence type="ECO:0000313" key="2">
    <source>
        <dbReference type="Proteomes" id="UP000054549"/>
    </source>
</evidence>
<sequence>MVNLLSTKAEMGAPMVCMYLLGNPDHYTSHKFVPFFWKSYVNEVHKAWDPAVSDSTNDKVTILKVRNRVIGLSPVYDYIYRPTELDDMCLYDFARRCER</sequence>
<dbReference type="AlphaFoldDB" id="A0A0C2WTV6"/>
<dbReference type="OrthoDB" id="3259294at2759"/>
<keyword evidence="2" id="KW-1185">Reference proteome</keyword>
<gene>
    <name evidence="1" type="ORF">M378DRAFT_84064</name>
</gene>